<dbReference type="Proteomes" id="UP000217768">
    <property type="component" value="Unassembled WGS sequence"/>
</dbReference>
<reference evidence="2 3" key="1">
    <citation type="submission" date="2017-08" db="EMBL/GenBank/DDBJ databases">
        <title>Phylogenetic analysis of Mycobacterium avium complex whole genomes.</title>
        <authorList>
            <person name="Caverly L.J."/>
            <person name="Spilker T."/>
            <person name="Lipuma J."/>
        </authorList>
    </citation>
    <scope>NUCLEOTIDE SEQUENCE [LARGE SCALE GENOMIC DNA]</scope>
    <source>
        <strain evidence="2 3">FLAC0165</strain>
    </source>
</reference>
<evidence type="ECO:0000259" key="1">
    <source>
        <dbReference type="Pfam" id="PF06974"/>
    </source>
</evidence>
<comment type="caution">
    <text evidence="2">The sequence shown here is derived from an EMBL/GenBank/DDBJ whole genome shotgun (WGS) entry which is preliminary data.</text>
</comment>
<protein>
    <submittedName>
        <fullName evidence="2">DUF1298 domain-containing protein</fullName>
    </submittedName>
</protein>
<name>A0A2A2ZLZ4_MYCAV</name>
<dbReference type="Pfam" id="PF06974">
    <property type="entry name" value="WS_DGAT_C"/>
    <property type="match status" value="1"/>
</dbReference>
<organism evidence="2 3">
    <name type="scientific">Mycobacterium avium</name>
    <dbReference type="NCBI Taxonomy" id="1764"/>
    <lineage>
        <taxon>Bacteria</taxon>
        <taxon>Bacillati</taxon>
        <taxon>Actinomycetota</taxon>
        <taxon>Actinomycetes</taxon>
        <taxon>Mycobacteriales</taxon>
        <taxon>Mycobacteriaceae</taxon>
        <taxon>Mycobacterium</taxon>
        <taxon>Mycobacterium avium complex (MAC)</taxon>
    </lineage>
</organism>
<proteinExistence type="predicted"/>
<sequence>MTGHRMAAVDAQFYWMSAKIPNDEFLLYAFDGEPADYPAAADQLRRRADAEPALSIRVRDRGRLRYPHWVPAAVAPEQVVRHELAEHSWDGCLAAVAGLADDQLDLRRMAWRLHVFGPVDGIPGVRGAGTVAVLQVAHALADGARAAVLAARLFGRAAPVPEVPVPRPGWLPWRAAVAARTHRQLVRDTRAGRLAPGAGPRPLLPTNARPAGVRSLRTLVRHRAQLPGPTATVGVLGAVAQALSDLLGDQADSLGAEVPMAKPGAPQAYNHFGNVVVDLHPRLGAQARAERIAAGLAAGRRRFGHPATRAADRAFAAVPAALLRWGVDQFDADQRPDQVAGNTVVSSVNRGPADLSFGGARVVLTAGYPALSPVMGLTHGVHGIGDTIAISVHAAASAVPDVDAYLALLDAAL</sequence>
<dbReference type="InterPro" id="IPR009721">
    <property type="entry name" value="O-acyltransferase_WSD1_C"/>
</dbReference>
<gene>
    <name evidence="2" type="ORF">CKJ66_07410</name>
</gene>
<dbReference type="EMBL" id="NSFD01000009">
    <property type="protein sequence ID" value="PBA27458.1"/>
    <property type="molecule type" value="Genomic_DNA"/>
</dbReference>
<evidence type="ECO:0000313" key="3">
    <source>
        <dbReference type="Proteomes" id="UP000217768"/>
    </source>
</evidence>
<accession>A0A2A2ZLZ4</accession>
<evidence type="ECO:0000313" key="2">
    <source>
        <dbReference type="EMBL" id="PBA27458.1"/>
    </source>
</evidence>
<dbReference type="AlphaFoldDB" id="A0A2A2ZLZ4"/>
<feature type="domain" description="O-acyltransferase WSD1 C-terminal" evidence="1">
    <location>
        <begin position="270"/>
        <end position="412"/>
    </location>
</feature>
<dbReference type="RefSeq" id="WP_033718661.1">
    <property type="nucleotide sequence ID" value="NZ_NSEY01000010.1"/>
</dbReference>